<feature type="domain" description="LysM" evidence="8">
    <location>
        <begin position="96"/>
        <end position="140"/>
    </location>
</feature>
<feature type="chain" id="PRO_5010219947" evidence="7">
    <location>
        <begin position="25"/>
        <end position="287"/>
    </location>
</feature>
<dbReference type="InterPro" id="IPR018392">
    <property type="entry name" value="LysM"/>
</dbReference>
<dbReference type="PANTHER" id="PTHR47053:SF4">
    <property type="entry name" value="ENDOPEPTIDASE LYTE-RELATED"/>
    <property type="match status" value="1"/>
</dbReference>
<comment type="similarity">
    <text evidence="1">Belongs to the peptidase C40 family.</text>
</comment>
<accession>A0A1H2U0V4</accession>
<dbReference type="Pfam" id="PF00877">
    <property type="entry name" value="NLPC_P60"/>
    <property type="match status" value="1"/>
</dbReference>
<keyword evidence="4" id="KW-0677">Repeat</keyword>
<organism evidence="10 11">
    <name type="scientific">Alicyclobacillus hesperidum</name>
    <dbReference type="NCBI Taxonomy" id="89784"/>
    <lineage>
        <taxon>Bacteria</taxon>
        <taxon>Bacillati</taxon>
        <taxon>Bacillota</taxon>
        <taxon>Bacilli</taxon>
        <taxon>Bacillales</taxon>
        <taxon>Alicyclobacillaceae</taxon>
        <taxon>Alicyclobacillus</taxon>
    </lineage>
</organism>
<evidence type="ECO:0000256" key="7">
    <source>
        <dbReference type="SAM" id="SignalP"/>
    </source>
</evidence>
<evidence type="ECO:0000256" key="5">
    <source>
        <dbReference type="ARBA" id="ARBA00022801"/>
    </source>
</evidence>
<feature type="signal peptide" evidence="7">
    <location>
        <begin position="1"/>
        <end position="24"/>
    </location>
</feature>
<evidence type="ECO:0000256" key="2">
    <source>
        <dbReference type="ARBA" id="ARBA00022670"/>
    </source>
</evidence>
<dbReference type="CDD" id="cd00118">
    <property type="entry name" value="LysM"/>
    <property type="match status" value="2"/>
</dbReference>
<dbReference type="RefSeq" id="WP_143027494.1">
    <property type="nucleotide sequence ID" value="NZ_FNOJ01000007.1"/>
</dbReference>
<dbReference type="Proteomes" id="UP000182589">
    <property type="component" value="Unassembled WGS sequence"/>
</dbReference>
<dbReference type="PROSITE" id="PS51935">
    <property type="entry name" value="NLPC_P60"/>
    <property type="match status" value="1"/>
</dbReference>
<dbReference type="GO" id="GO:0008234">
    <property type="term" value="F:cysteine-type peptidase activity"/>
    <property type="evidence" value="ECO:0007669"/>
    <property type="project" value="UniProtKB-KW"/>
</dbReference>
<dbReference type="SMART" id="SM00257">
    <property type="entry name" value="LysM"/>
    <property type="match status" value="2"/>
</dbReference>
<keyword evidence="2" id="KW-0645">Protease</keyword>
<dbReference type="Gene3D" id="3.90.1720.10">
    <property type="entry name" value="endopeptidase domain like (from Nostoc punctiforme)"/>
    <property type="match status" value="1"/>
</dbReference>
<evidence type="ECO:0000313" key="10">
    <source>
        <dbReference type="EMBL" id="SDW49873.1"/>
    </source>
</evidence>
<dbReference type="GO" id="GO:0006508">
    <property type="term" value="P:proteolysis"/>
    <property type="evidence" value="ECO:0007669"/>
    <property type="project" value="UniProtKB-KW"/>
</dbReference>
<dbReference type="Gene3D" id="3.10.350.10">
    <property type="entry name" value="LysM domain"/>
    <property type="match status" value="2"/>
</dbReference>
<evidence type="ECO:0000313" key="11">
    <source>
        <dbReference type="Proteomes" id="UP000182589"/>
    </source>
</evidence>
<dbReference type="Pfam" id="PF01476">
    <property type="entry name" value="LysM"/>
    <property type="match status" value="2"/>
</dbReference>
<dbReference type="InterPro" id="IPR036779">
    <property type="entry name" value="LysM_dom_sf"/>
</dbReference>
<keyword evidence="5" id="KW-0378">Hydrolase</keyword>
<dbReference type="STRING" id="89784.SAMN04489725_1072"/>
<protein>
    <submittedName>
        <fullName evidence="10">Peptidoglycan endopeptidase LytE</fullName>
    </submittedName>
</protein>
<sequence>MRFSFLMGLSTAATMGITLTTVFAETTRYTVHNGDSLYSIAQKYHTTVSALKSANHLSSDLIHPGQVLWIGSSQSVGRGSEVKADSVAAAKPSSVSTYTVQSGDSLWSISQKFHVTVQSLEAWNGLRSTSVIHPGEHLVVSKSTAAKIFVLSSRSSNPDGSDLSLAESALGFTIADYAKTLLGAPYAWGGTSPAGFDCSGLVQYVFAHFGISLPRTSYGQFDAGTPVTQSNLQPGDVVFFDTYGSGASHDGVYIGNNQFVNAAGSAVQIDSLADPYWGGHYIGARRM</sequence>
<dbReference type="InterPro" id="IPR038765">
    <property type="entry name" value="Papain-like_cys_pep_sf"/>
</dbReference>
<keyword evidence="11" id="KW-1185">Reference proteome</keyword>
<dbReference type="InterPro" id="IPR051202">
    <property type="entry name" value="Peptidase_C40"/>
</dbReference>
<name>A0A1H2U0V4_9BACL</name>
<keyword evidence="6" id="KW-0788">Thiol protease</keyword>
<reference evidence="11" key="1">
    <citation type="submission" date="2016-10" db="EMBL/GenBank/DDBJ databases">
        <authorList>
            <person name="Varghese N."/>
        </authorList>
    </citation>
    <scope>NUCLEOTIDE SEQUENCE [LARGE SCALE GENOMIC DNA]</scope>
    <source>
        <strain evidence="11">DSM 12489</strain>
    </source>
</reference>
<dbReference type="SUPFAM" id="SSF54106">
    <property type="entry name" value="LysM domain"/>
    <property type="match status" value="2"/>
</dbReference>
<proteinExistence type="inferred from homology"/>
<dbReference type="InterPro" id="IPR000064">
    <property type="entry name" value="NLP_P60_dom"/>
</dbReference>
<feature type="domain" description="NlpC/P60" evidence="9">
    <location>
        <begin position="168"/>
        <end position="287"/>
    </location>
</feature>
<evidence type="ECO:0000259" key="9">
    <source>
        <dbReference type="PROSITE" id="PS51935"/>
    </source>
</evidence>
<evidence type="ECO:0000256" key="3">
    <source>
        <dbReference type="ARBA" id="ARBA00022729"/>
    </source>
</evidence>
<evidence type="ECO:0000256" key="4">
    <source>
        <dbReference type="ARBA" id="ARBA00022737"/>
    </source>
</evidence>
<dbReference type="PROSITE" id="PS51782">
    <property type="entry name" value="LYSM"/>
    <property type="match status" value="2"/>
</dbReference>
<dbReference type="PANTHER" id="PTHR47053">
    <property type="entry name" value="MUREIN DD-ENDOPEPTIDASE MEPH-RELATED"/>
    <property type="match status" value="1"/>
</dbReference>
<keyword evidence="3 7" id="KW-0732">Signal</keyword>
<evidence type="ECO:0000256" key="6">
    <source>
        <dbReference type="ARBA" id="ARBA00022807"/>
    </source>
</evidence>
<dbReference type="AlphaFoldDB" id="A0A1H2U0V4"/>
<feature type="domain" description="LysM" evidence="8">
    <location>
        <begin position="27"/>
        <end position="70"/>
    </location>
</feature>
<gene>
    <name evidence="10" type="ORF">SAMN04489725_1072</name>
</gene>
<dbReference type="EMBL" id="FNOJ01000007">
    <property type="protein sequence ID" value="SDW49873.1"/>
    <property type="molecule type" value="Genomic_DNA"/>
</dbReference>
<evidence type="ECO:0000259" key="8">
    <source>
        <dbReference type="PROSITE" id="PS51782"/>
    </source>
</evidence>
<evidence type="ECO:0000256" key="1">
    <source>
        <dbReference type="ARBA" id="ARBA00007074"/>
    </source>
</evidence>
<dbReference type="SUPFAM" id="SSF54001">
    <property type="entry name" value="Cysteine proteinases"/>
    <property type="match status" value="1"/>
</dbReference>